<evidence type="ECO:0000313" key="1">
    <source>
        <dbReference type="EMBL" id="OCK88338.1"/>
    </source>
</evidence>
<name>A0ACC8EPN2_9PEZI</name>
<accession>A0ACC8EPN2</accession>
<dbReference type="EMBL" id="KV748244">
    <property type="protein sequence ID" value="OCK88338.1"/>
    <property type="molecule type" value="Genomic_DNA"/>
</dbReference>
<organism evidence="1 2">
    <name type="scientific">Cenococcum geophilum 1.58</name>
    <dbReference type="NCBI Taxonomy" id="794803"/>
    <lineage>
        <taxon>Eukaryota</taxon>
        <taxon>Fungi</taxon>
        <taxon>Dikarya</taxon>
        <taxon>Ascomycota</taxon>
        <taxon>Pezizomycotina</taxon>
        <taxon>Dothideomycetes</taxon>
        <taxon>Pleosporomycetidae</taxon>
        <taxon>Gloniales</taxon>
        <taxon>Gloniaceae</taxon>
        <taxon>Cenococcum</taxon>
    </lineage>
</organism>
<gene>
    <name evidence="1" type="ORF">K441DRAFT_700649</name>
</gene>
<reference evidence="1 2" key="1">
    <citation type="journal article" date="2016" name="Nat. Commun.">
        <title>Ectomycorrhizal ecology is imprinted in the genome of the dominant symbiotic fungus Cenococcum geophilum.</title>
        <authorList>
            <consortium name="DOE Joint Genome Institute"/>
            <person name="Peter M."/>
            <person name="Kohler A."/>
            <person name="Ohm R.A."/>
            <person name="Kuo A."/>
            <person name="Krutzmann J."/>
            <person name="Morin E."/>
            <person name="Arend M."/>
            <person name="Barry K.W."/>
            <person name="Binder M."/>
            <person name="Choi C."/>
            <person name="Clum A."/>
            <person name="Copeland A."/>
            <person name="Grisel N."/>
            <person name="Haridas S."/>
            <person name="Kipfer T."/>
            <person name="LaButti K."/>
            <person name="Lindquist E."/>
            <person name="Lipzen A."/>
            <person name="Maire R."/>
            <person name="Meier B."/>
            <person name="Mihaltcheva S."/>
            <person name="Molinier V."/>
            <person name="Murat C."/>
            <person name="Poggeler S."/>
            <person name="Quandt C.A."/>
            <person name="Sperisen C."/>
            <person name="Tritt A."/>
            <person name="Tisserant E."/>
            <person name="Crous P.W."/>
            <person name="Henrissat B."/>
            <person name="Nehls U."/>
            <person name="Egli S."/>
            <person name="Spatafora J.W."/>
            <person name="Grigoriev I.V."/>
            <person name="Martin F.M."/>
        </authorList>
    </citation>
    <scope>NUCLEOTIDE SEQUENCE [LARGE SCALE GENOMIC DNA]</scope>
    <source>
        <strain evidence="1 2">1.58</strain>
    </source>
</reference>
<evidence type="ECO:0000313" key="2">
    <source>
        <dbReference type="Proteomes" id="UP000250078"/>
    </source>
</evidence>
<protein>
    <submittedName>
        <fullName evidence="1">Uncharacterized protein</fullName>
    </submittedName>
</protein>
<sequence length="270" mass="29364">MYAAHCARRDIPQPELLSVDRLAVIKGSEMEDALKYHGRLWIPAQSGASTSPVPEPAPSHFLMLSMNVEISEDAIKQLKSECIKFAKSKGSASYISALDAATALLFACIMRAREAYLSADSVCTLNVAVDCREKLLPRLPKEYLGNCHTGAMVYIPLAELLAGLNQDSSTTLANLAFQIRTAILKIDNKLMRGYITMISAEPDIRCTWSDAPSPLGPSASIMASSWAKVPVNAADFGGDIGRPEAVRVHLGQANQLCVQPQQYLDRERVS</sequence>
<dbReference type="Proteomes" id="UP000250078">
    <property type="component" value="Unassembled WGS sequence"/>
</dbReference>
<proteinExistence type="predicted"/>
<keyword evidence="2" id="KW-1185">Reference proteome</keyword>